<name>A0A0K9NT99_ZOSMR</name>
<dbReference type="GO" id="GO:0030246">
    <property type="term" value="F:carbohydrate binding"/>
    <property type="evidence" value="ECO:0007669"/>
    <property type="project" value="UniProtKB-KW"/>
</dbReference>
<evidence type="ECO:0000259" key="4">
    <source>
        <dbReference type="Pfam" id="PF00139"/>
    </source>
</evidence>
<keyword evidence="6" id="KW-1185">Reference proteome</keyword>
<comment type="caution">
    <text evidence="5">The sequence shown here is derived from an EMBL/GenBank/DDBJ whole genome shotgun (WGS) entry which is preliminary data.</text>
</comment>
<evidence type="ECO:0000313" key="5">
    <source>
        <dbReference type="EMBL" id="KMZ59160.1"/>
    </source>
</evidence>
<organism evidence="5 6">
    <name type="scientific">Zostera marina</name>
    <name type="common">Eelgrass</name>
    <dbReference type="NCBI Taxonomy" id="29655"/>
    <lineage>
        <taxon>Eukaryota</taxon>
        <taxon>Viridiplantae</taxon>
        <taxon>Streptophyta</taxon>
        <taxon>Embryophyta</taxon>
        <taxon>Tracheophyta</taxon>
        <taxon>Spermatophyta</taxon>
        <taxon>Magnoliopsida</taxon>
        <taxon>Liliopsida</taxon>
        <taxon>Zosteraceae</taxon>
        <taxon>Zostera</taxon>
    </lineage>
</organism>
<dbReference type="OMA" id="TFMISPT"/>
<accession>A0A0K9NT99</accession>
<proteinExistence type="inferred from homology"/>
<gene>
    <name evidence="5" type="ORF">ZOSMA_6G00910</name>
</gene>
<feature type="signal peptide" evidence="3">
    <location>
        <begin position="1"/>
        <end position="18"/>
    </location>
</feature>
<dbReference type="InterPro" id="IPR001220">
    <property type="entry name" value="Legume_lectin_dom"/>
</dbReference>
<dbReference type="Proteomes" id="UP000036987">
    <property type="component" value="Unassembled WGS sequence"/>
</dbReference>
<sequence length="281" mass="31411">MISKIALLLFQLVVIVAGDTGFNFPDSLSSSNLQCFEEASITDSGLIRLTNNRNRKQVGYAFYKEPFNVSNNNFSFSTTFIFAIVPMYPRESGDGLVFALSPTVDPRTMDVQGGKYLGMFRKNNGTSENVFGVEFDTFKNDGDDVKDIDGNHVGVNINYIKSRNSTSASYFDRSGVSKPIWLRDGQRIQAWIEYDGEKKVVRVTILPLNDSKSSNTRYATKPTIPLLETGLDLRSYLPNEVYVGFSAATSKGKTSHYILQWSFALNDEAQKLDLSKLPKLL</sequence>
<evidence type="ECO:0000256" key="2">
    <source>
        <dbReference type="ARBA" id="ARBA00022734"/>
    </source>
</evidence>
<dbReference type="SUPFAM" id="SSF49899">
    <property type="entry name" value="Concanavalin A-like lectins/glucanases"/>
    <property type="match status" value="1"/>
</dbReference>
<feature type="domain" description="Legume lectin" evidence="4">
    <location>
        <begin position="22"/>
        <end position="278"/>
    </location>
</feature>
<dbReference type="InterPro" id="IPR013320">
    <property type="entry name" value="ConA-like_dom_sf"/>
</dbReference>
<reference evidence="6" key="1">
    <citation type="journal article" date="2016" name="Nature">
        <title>The genome of the seagrass Zostera marina reveals angiosperm adaptation to the sea.</title>
        <authorList>
            <person name="Olsen J.L."/>
            <person name="Rouze P."/>
            <person name="Verhelst B."/>
            <person name="Lin Y.-C."/>
            <person name="Bayer T."/>
            <person name="Collen J."/>
            <person name="Dattolo E."/>
            <person name="De Paoli E."/>
            <person name="Dittami S."/>
            <person name="Maumus F."/>
            <person name="Michel G."/>
            <person name="Kersting A."/>
            <person name="Lauritano C."/>
            <person name="Lohaus R."/>
            <person name="Toepel M."/>
            <person name="Tonon T."/>
            <person name="Vanneste K."/>
            <person name="Amirebrahimi M."/>
            <person name="Brakel J."/>
            <person name="Bostroem C."/>
            <person name="Chovatia M."/>
            <person name="Grimwood J."/>
            <person name="Jenkins J.W."/>
            <person name="Jueterbock A."/>
            <person name="Mraz A."/>
            <person name="Stam W.T."/>
            <person name="Tice H."/>
            <person name="Bornberg-Bauer E."/>
            <person name="Green P.J."/>
            <person name="Pearson G.A."/>
            <person name="Procaccini G."/>
            <person name="Duarte C.M."/>
            <person name="Schmutz J."/>
            <person name="Reusch T.B.H."/>
            <person name="Van de Peer Y."/>
        </authorList>
    </citation>
    <scope>NUCLEOTIDE SEQUENCE [LARGE SCALE GENOMIC DNA]</scope>
    <source>
        <strain evidence="6">cv. Finnish</strain>
    </source>
</reference>
<dbReference type="Pfam" id="PF00139">
    <property type="entry name" value="Lectin_legB"/>
    <property type="match status" value="1"/>
</dbReference>
<dbReference type="InterPro" id="IPR050258">
    <property type="entry name" value="Leguminous_Lectin"/>
</dbReference>
<dbReference type="EMBL" id="LFYR01001803">
    <property type="protein sequence ID" value="KMZ59160.1"/>
    <property type="molecule type" value="Genomic_DNA"/>
</dbReference>
<comment type="similarity">
    <text evidence="1">Belongs to the leguminous lectin family.</text>
</comment>
<feature type="chain" id="PRO_5005527029" description="Legume lectin domain-containing protein" evidence="3">
    <location>
        <begin position="19"/>
        <end position="281"/>
    </location>
</feature>
<protein>
    <recommendedName>
        <fullName evidence="4">Legume lectin domain-containing protein</fullName>
    </recommendedName>
</protein>
<evidence type="ECO:0000256" key="3">
    <source>
        <dbReference type="SAM" id="SignalP"/>
    </source>
</evidence>
<dbReference type="PANTHER" id="PTHR32401:SF50">
    <property type="entry name" value="OS07G0133000 PROTEIN"/>
    <property type="match status" value="1"/>
</dbReference>
<dbReference type="CDD" id="cd06899">
    <property type="entry name" value="lectin_legume_LecRK_Arcelin_ConA"/>
    <property type="match status" value="1"/>
</dbReference>
<keyword evidence="3" id="KW-0732">Signal</keyword>
<dbReference type="OrthoDB" id="787019at2759"/>
<evidence type="ECO:0000256" key="1">
    <source>
        <dbReference type="ARBA" id="ARBA00007606"/>
    </source>
</evidence>
<dbReference type="AlphaFoldDB" id="A0A0K9NT99"/>
<dbReference type="Gene3D" id="2.60.120.200">
    <property type="match status" value="1"/>
</dbReference>
<evidence type="ECO:0000313" key="6">
    <source>
        <dbReference type="Proteomes" id="UP000036987"/>
    </source>
</evidence>
<dbReference type="PANTHER" id="PTHR32401">
    <property type="entry name" value="CONCANAVALIN A-LIKE LECTIN FAMILY PROTEIN"/>
    <property type="match status" value="1"/>
</dbReference>
<keyword evidence="2" id="KW-0430">Lectin</keyword>